<sequence length="180" mass="18721">MTQISRLVIYVVERCAELGVAVTPPHRQVVAAAVLNVEDVQAEAVLEPLYELGAELGSLLTRRAIAALGTAPADIQSYGKAALLGTNVALECGAALLHPRLGKAVRACLPTASTIMPSVTKRGAPGACVDIPLHGVADMWSFDHFDTVSLSVADAPASHEIVIAVALADRGRPMARVEPG</sequence>
<dbReference type="SUPFAM" id="SSF160519">
    <property type="entry name" value="BB2672-like"/>
    <property type="match status" value="1"/>
</dbReference>
<proteinExistence type="predicted"/>
<gene>
    <name evidence="1" type="ORF">EOS_40635</name>
</gene>
<name>A0A0J1CJ11_9BURK</name>
<evidence type="ECO:0008006" key="3">
    <source>
        <dbReference type="Google" id="ProtNLM"/>
    </source>
</evidence>
<evidence type="ECO:0000313" key="2">
    <source>
        <dbReference type="Proteomes" id="UP000035963"/>
    </source>
</evidence>
<dbReference type="InterPro" id="IPR009569">
    <property type="entry name" value="AA_synth_put"/>
</dbReference>
<dbReference type="InterPro" id="IPR035936">
    <property type="entry name" value="BB2672"/>
</dbReference>
<protein>
    <recommendedName>
        <fullName evidence="3">Peptide synthetase</fullName>
    </recommendedName>
</protein>
<dbReference type="AlphaFoldDB" id="A0A0J1CJ11"/>
<keyword evidence="2" id="KW-1185">Reference proteome</keyword>
<dbReference type="Pfam" id="PF06684">
    <property type="entry name" value="AA_synth"/>
    <property type="match status" value="1"/>
</dbReference>
<dbReference type="Gene3D" id="3.30.1330.110">
    <property type="entry name" value="BB2672"/>
    <property type="match status" value="1"/>
</dbReference>
<dbReference type="Proteomes" id="UP000035963">
    <property type="component" value="Unassembled WGS sequence"/>
</dbReference>
<evidence type="ECO:0000313" key="1">
    <source>
        <dbReference type="EMBL" id="KLU20559.1"/>
    </source>
</evidence>
<dbReference type="RefSeq" id="WP_047897894.1">
    <property type="nucleotide sequence ID" value="NZ_AEJF01000249.1"/>
</dbReference>
<accession>A0A0J1CJ11</accession>
<organism evidence="1 2">
    <name type="scientific">Caballeronia mineralivorans PML1(12)</name>
    <dbReference type="NCBI Taxonomy" id="908627"/>
    <lineage>
        <taxon>Bacteria</taxon>
        <taxon>Pseudomonadati</taxon>
        <taxon>Pseudomonadota</taxon>
        <taxon>Betaproteobacteria</taxon>
        <taxon>Burkholderiales</taxon>
        <taxon>Burkholderiaceae</taxon>
        <taxon>Caballeronia</taxon>
    </lineage>
</organism>
<dbReference type="EMBL" id="AEJF01000249">
    <property type="protein sequence ID" value="KLU20559.1"/>
    <property type="molecule type" value="Genomic_DNA"/>
</dbReference>
<dbReference type="PATRIC" id="fig|908627.4.peg.9124"/>
<dbReference type="OrthoDB" id="8680986at2"/>
<reference evidence="1 2" key="1">
    <citation type="journal article" date="2015" name="Genome Announc.">
        <title>Draft Genome Sequence of Burkholderia sp. Strain PML1(12), an Ectomycorrhizosphere-Inhabiting Bacterium with Effective Mineral-Weathering Ability.</title>
        <authorList>
            <person name="Uroz S."/>
            <person name="Oger P."/>
        </authorList>
    </citation>
    <scope>NUCLEOTIDE SEQUENCE [LARGE SCALE GENOMIC DNA]</scope>
    <source>
        <strain evidence="2">PML1(12)</strain>
    </source>
</reference>
<comment type="caution">
    <text evidence="1">The sequence shown here is derived from an EMBL/GenBank/DDBJ whole genome shotgun (WGS) entry which is preliminary data.</text>
</comment>